<dbReference type="InterPro" id="IPR050103">
    <property type="entry name" value="Class-III_PLP-dep_AT"/>
</dbReference>
<keyword evidence="7" id="KW-1185">Reference proteome</keyword>
<dbReference type="Gene3D" id="3.40.640.10">
    <property type="entry name" value="Type I PLP-dependent aspartate aminotransferase-like (Major domain)"/>
    <property type="match status" value="1"/>
</dbReference>
<dbReference type="InterPro" id="IPR015422">
    <property type="entry name" value="PyrdxlP-dep_Trfase_small"/>
</dbReference>
<dbReference type="Proteomes" id="UP001197247">
    <property type="component" value="Unassembled WGS sequence"/>
</dbReference>
<dbReference type="Pfam" id="PF00202">
    <property type="entry name" value="Aminotran_3"/>
    <property type="match status" value="1"/>
</dbReference>
<accession>A0ABS5TKE5</accession>
<reference evidence="6 7" key="1">
    <citation type="submission" date="2021-05" db="EMBL/GenBank/DDBJ databases">
        <title>Kineosporia and Streptomyces sp. nov. two new marine actinobacteria isolated from Coral.</title>
        <authorList>
            <person name="Buangrab K."/>
            <person name="Sutthacheep M."/>
            <person name="Yeemin T."/>
            <person name="Harunari E."/>
            <person name="Igarashi Y."/>
            <person name="Kanchanasin P."/>
            <person name="Tanasupawat S."/>
            <person name="Phongsopitanun W."/>
        </authorList>
    </citation>
    <scope>NUCLEOTIDE SEQUENCE [LARGE SCALE GENOMIC DNA]</scope>
    <source>
        <strain evidence="6 7">J2-2</strain>
    </source>
</reference>
<name>A0ABS5TKE5_9ACTN</name>
<evidence type="ECO:0000256" key="2">
    <source>
        <dbReference type="ARBA" id="ARBA00022576"/>
    </source>
</evidence>
<gene>
    <name evidence="6" type="ORF">KIH74_14010</name>
</gene>
<keyword evidence="4 5" id="KW-0663">Pyridoxal phosphate</keyword>
<dbReference type="PANTHER" id="PTHR11986">
    <property type="entry name" value="AMINOTRANSFERASE CLASS III"/>
    <property type="match status" value="1"/>
</dbReference>
<dbReference type="InterPro" id="IPR005814">
    <property type="entry name" value="Aminotrans_3"/>
</dbReference>
<dbReference type="SUPFAM" id="SSF53383">
    <property type="entry name" value="PLP-dependent transferases"/>
    <property type="match status" value="1"/>
</dbReference>
<dbReference type="GO" id="GO:0008483">
    <property type="term" value="F:transaminase activity"/>
    <property type="evidence" value="ECO:0007669"/>
    <property type="project" value="UniProtKB-KW"/>
</dbReference>
<comment type="caution">
    <text evidence="6">The sequence shown here is derived from an EMBL/GenBank/DDBJ whole genome shotgun (WGS) entry which is preliminary data.</text>
</comment>
<dbReference type="InterPro" id="IPR015424">
    <property type="entry name" value="PyrdxlP-dep_Trfase"/>
</dbReference>
<dbReference type="Gene3D" id="3.90.1150.10">
    <property type="entry name" value="Aspartate Aminotransferase, domain 1"/>
    <property type="match status" value="1"/>
</dbReference>
<comment type="cofactor">
    <cofactor evidence="1">
        <name>pyridoxal 5'-phosphate</name>
        <dbReference type="ChEBI" id="CHEBI:597326"/>
    </cofactor>
</comment>
<organism evidence="6 7">
    <name type="scientific">Kineosporia corallincola</name>
    <dbReference type="NCBI Taxonomy" id="2835133"/>
    <lineage>
        <taxon>Bacteria</taxon>
        <taxon>Bacillati</taxon>
        <taxon>Actinomycetota</taxon>
        <taxon>Actinomycetes</taxon>
        <taxon>Kineosporiales</taxon>
        <taxon>Kineosporiaceae</taxon>
        <taxon>Kineosporia</taxon>
    </lineage>
</organism>
<evidence type="ECO:0000313" key="6">
    <source>
        <dbReference type="EMBL" id="MBT0770049.1"/>
    </source>
</evidence>
<protein>
    <submittedName>
        <fullName evidence="6">Aminotransferase class III-fold pyridoxal phosphate-dependent enzyme</fullName>
    </submittedName>
</protein>
<evidence type="ECO:0000256" key="3">
    <source>
        <dbReference type="ARBA" id="ARBA00022679"/>
    </source>
</evidence>
<dbReference type="PANTHER" id="PTHR11986:SF79">
    <property type="entry name" value="ACETYLORNITHINE AMINOTRANSFERASE, MITOCHONDRIAL"/>
    <property type="match status" value="1"/>
</dbReference>
<dbReference type="InterPro" id="IPR049704">
    <property type="entry name" value="Aminotrans_3_PPA_site"/>
</dbReference>
<keyword evidence="3" id="KW-0808">Transferase</keyword>
<dbReference type="EMBL" id="JAHBAY010000005">
    <property type="protein sequence ID" value="MBT0770049.1"/>
    <property type="molecule type" value="Genomic_DNA"/>
</dbReference>
<keyword evidence="2 6" id="KW-0032">Aminotransferase</keyword>
<sequence length="441" mass="47226">MNPVRAERRIPPALAAGDLVYRTPPAVRFVRAEGVRLYDEAGRSYLDAEAANGAVAFGYDRDVLAAAHRTALELPALPSFCESELRVRVLTRLESLFSSVTGTAGRVAVELGGTQGIEMAMRIVAASRGAGPVLTFQGSYHGRSPFTAHLSASARYRSVQPWPGPQVVRLPYPDCRSCPHRPAVGCNPACASAVERLGHEDQLGVPGPSAPDGVAALILEPLLNVGGAVLPDSAHLRRVVDHVRGLGGLIVVDEIFTGMHRLGPRWGFMLHDIQPDVVVASKALTNGVTPLSCVWAREPLASPERFAVGSHSSTFAGNPHALATVEAVLDRWEAWPNVPARVEAQGRFLAGELRRWCGASRLVEQVDAVGLVVRVRLTGPFALDLRRLAAEPPDGEGLLLASTGMAPDTVILHPPLVTTRPDLRRMAELLGRALLALEDER</sequence>
<evidence type="ECO:0000256" key="5">
    <source>
        <dbReference type="RuleBase" id="RU003560"/>
    </source>
</evidence>
<comment type="similarity">
    <text evidence="5">Belongs to the class-III pyridoxal-phosphate-dependent aminotransferase family.</text>
</comment>
<dbReference type="PROSITE" id="PS00600">
    <property type="entry name" value="AA_TRANSFER_CLASS_3"/>
    <property type="match status" value="1"/>
</dbReference>
<dbReference type="InterPro" id="IPR015421">
    <property type="entry name" value="PyrdxlP-dep_Trfase_major"/>
</dbReference>
<evidence type="ECO:0000256" key="4">
    <source>
        <dbReference type="ARBA" id="ARBA00022898"/>
    </source>
</evidence>
<dbReference type="RefSeq" id="WP_214156342.1">
    <property type="nucleotide sequence ID" value="NZ_JAHBAY010000005.1"/>
</dbReference>
<evidence type="ECO:0000313" key="7">
    <source>
        <dbReference type="Proteomes" id="UP001197247"/>
    </source>
</evidence>
<proteinExistence type="inferred from homology"/>
<evidence type="ECO:0000256" key="1">
    <source>
        <dbReference type="ARBA" id="ARBA00001933"/>
    </source>
</evidence>